<feature type="domain" description="NADPH-dependent FMN reductase-like" evidence="1">
    <location>
        <begin position="10"/>
        <end position="159"/>
    </location>
</feature>
<dbReference type="Gene3D" id="3.40.50.360">
    <property type="match status" value="1"/>
</dbReference>
<accession>A0AB34J3X6</accession>
<dbReference type="Pfam" id="PF03358">
    <property type="entry name" value="FMN_red"/>
    <property type="match status" value="1"/>
</dbReference>
<gene>
    <name evidence="2" type="ORF">AB1Y20_005641</name>
</gene>
<dbReference type="SUPFAM" id="SSF52218">
    <property type="entry name" value="Flavoproteins"/>
    <property type="match status" value="1"/>
</dbReference>
<name>A0AB34J3X6_PRYPA</name>
<dbReference type="PANTHER" id="PTHR30543:SF21">
    <property type="entry name" value="NAD(P)H-DEPENDENT FMN REDUCTASE LOT6"/>
    <property type="match status" value="1"/>
</dbReference>
<protein>
    <recommendedName>
        <fullName evidence="1">NADPH-dependent FMN reductase-like domain-containing protein</fullName>
    </recommendedName>
</protein>
<dbReference type="GO" id="GO:0016491">
    <property type="term" value="F:oxidoreductase activity"/>
    <property type="evidence" value="ECO:0007669"/>
    <property type="project" value="InterPro"/>
</dbReference>
<evidence type="ECO:0000313" key="3">
    <source>
        <dbReference type="Proteomes" id="UP001515480"/>
    </source>
</evidence>
<keyword evidence="3" id="KW-1185">Reference proteome</keyword>
<proteinExistence type="predicted"/>
<evidence type="ECO:0000313" key="2">
    <source>
        <dbReference type="EMBL" id="KAL1512383.1"/>
    </source>
</evidence>
<dbReference type="PANTHER" id="PTHR30543">
    <property type="entry name" value="CHROMATE REDUCTASE"/>
    <property type="match status" value="1"/>
</dbReference>
<reference evidence="2 3" key="1">
    <citation type="journal article" date="2024" name="Science">
        <title>Giant polyketide synthase enzymes in the biosynthesis of giant marine polyether toxins.</title>
        <authorList>
            <person name="Fallon T.R."/>
            <person name="Shende V.V."/>
            <person name="Wierzbicki I.H."/>
            <person name="Pendleton A.L."/>
            <person name="Watervoot N.F."/>
            <person name="Auber R.P."/>
            <person name="Gonzalez D.J."/>
            <person name="Wisecaver J.H."/>
            <person name="Moore B.S."/>
        </authorList>
    </citation>
    <scope>NUCLEOTIDE SEQUENCE [LARGE SCALE GENOMIC DNA]</scope>
    <source>
        <strain evidence="2 3">12B1</strain>
    </source>
</reference>
<dbReference type="Proteomes" id="UP001515480">
    <property type="component" value="Unassembled WGS sequence"/>
</dbReference>
<dbReference type="AlphaFoldDB" id="A0AB34J3X6"/>
<comment type="caution">
    <text evidence="2">The sequence shown here is derived from an EMBL/GenBank/DDBJ whole genome shotgun (WGS) entry which is preliminary data.</text>
</comment>
<dbReference type="GO" id="GO:0010181">
    <property type="term" value="F:FMN binding"/>
    <property type="evidence" value="ECO:0007669"/>
    <property type="project" value="TreeGrafter"/>
</dbReference>
<organism evidence="2 3">
    <name type="scientific">Prymnesium parvum</name>
    <name type="common">Toxic golden alga</name>
    <dbReference type="NCBI Taxonomy" id="97485"/>
    <lineage>
        <taxon>Eukaryota</taxon>
        <taxon>Haptista</taxon>
        <taxon>Haptophyta</taxon>
        <taxon>Prymnesiophyceae</taxon>
        <taxon>Prymnesiales</taxon>
        <taxon>Prymnesiaceae</taxon>
        <taxon>Prymnesium</taxon>
    </lineage>
</organism>
<dbReference type="GO" id="GO:0005829">
    <property type="term" value="C:cytosol"/>
    <property type="evidence" value="ECO:0007669"/>
    <property type="project" value="TreeGrafter"/>
</dbReference>
<sequence>MRVNLRDPVVALFSGSSRVGSLNTKLLDHAATLLRARGATVLKLHLQDYRLPLFSQDLEATAFPEGAKRLKADLTKADGFLCASPEYNGFPSPALVNAITWATRGEGGMYDAFQGKIAVVVSASPGPMGGLRGLNPTRELLQNCGVNCLATPIAVGHAHTAFKEDGSLVDAKQEARLATAMGQLHHFTLNEANRDAQCEIVEEAKRLGYVGQNGEVCVPQDTTAVYRPFPWAL</sequence>
<dbReference type="InterPro" id="IPR005025">
    <property type="entry name" value="FMN_Rdtase-like_dom"/>
</dbReference>
<dbReference type="EMBL" id="JBGBPQ010000013">
    <property type="protein sequence ID" value="KAL1512383.1"/>
    <property type="molecule type" value="Genomic_DNA"/>
</dbReference>
<dbReference type="InterPro" id="IPR050712">
    <property type="entry name" value="NAD(P)H-dep_reductase"/>
</dbReference>
<evidence type="ECO:0000259" key="1">
    <source>
        <dbReference type="Pfam" id="PF03358"/>
    </source>
</evidence>
<dbReference type="InterPro" id="IPR029039">
    <property type="entry name" value="Flavoprotein-like_sf"/>
</dbReference>